<evidence type="ECO:0000256" key="1">
    <source>
        <dbReference type="ARBA" id="ARBA00004651"/>
    </source>
</evidence>
<keyword evidence="8 9" id="KW-0807">Transducer</keyword>
<comment type="subcellular location">
    <subcellularLocation>
        <location evidence="1">Cell membrane</location>
        <topology evidence="1">Multi-pass membrane protein</topology>
    </subcellularLocation>
</comment>
<evidence type="ECO:0000256" key="4">
    <source>
        <dbReference type="ARBA" id="ARBA00022989"/>
    </source>
</evidence>
<evidence type="ECO:0000256" key="2">
    <source>
        <dbReference type="ARBA" id="ARBA00022475"/>
    </source>
</evidence>
<dbReference type="PROSITE" id="PS00237">
    <property type="entry name" value="G_PROTEIN_RECEP_F1_1"/>
    <property type="match status" value="1"/>
</dbReference>
<evidence type="ECO:0000313" key="12">
    <source>
        <dbReference type="EMBL" id="GMR42223.1"/>
    </source>
</evidence>
<feature type="transmembrane region" description="Helical" evidence="10">
    <location>
        <begin position="77"/>
        <end position="94"/>
    </location>
</feature>
<evidence type="ECO:0000256" key="8">
    <source>
        <dbReference type="ARBA" id="ARBA00023224"/>
    </source>
</evidence>
<dbReference type="EMBL" id="BTRK01000003">
    <property type="protein sequence ID" value="GMR42223.1"/>
    <property type="molecule type" value="Genomic_DNA"/>
</dbReference>
<keyword evidence="13" id="KW-1185">Reference proteome</keyword>
<feature type="transmembrane region" description="Helical" evidence="10">
    <location>
        <begin position="156"/>
        <end position="179"/>
    </location>
</feature>
<proteinExistence type="inferred from homology"/>
<dbReference type="GO" id="GO:0005886">
    <property type="term" value="C:plasma membrane"/>
    <property type="evidence" value="ECO:0007669"/>
    <property type="project" value="UniProtKB-SubCell"/>
</dbReference>
<dbReference type="InterPro" id="IPR000276">
    <property type="entry name" value="GPCR_Rhodpsn"/>
</dbReference>
<dbReference type="GO" id="GO:0004995">
    <property type="term" value="F:tachykinin receptor activity"/>
    <property type="evidence" value="ECO:0007669"/>
    <property type="project" value="InterPro"/>
</dbReference>
<comment type="caution">
    <text evidence="12">The sequence shown here is derived from an EMBL/GenBank/DDBJ whole genome shotgun (WGS) entry which is preliminary data.</text>
</comment>
<evidence type="ECO:0000256" key="10">
    <source>
        <dbReference type="SAM" id="Phobius"/>
    </source>
</evidence>
<evidence type="ECO:0000256" key="9">
    <source>
        <dbReference type="RuleBase" id="RU000688"/>
    </source>
</evidence>
<dbReference type="InterPro" id="IPR001681">
    <property type="entry name" value="Neurokn_rcpt"/>
</dbReference>
<dbReference type="PROSITE" id="PS50262">
    <property type="entry name" value="G_PROTEIN_RECEP_F1_2"/>
    <property type="match status" value="1"/>
</dbReference>
<dbReference type="InterPro" id="IPR017452">
    <property type="entry name" value="GPCR_Rhodpsn_7TM"/>
</dbReference>
<comment type="similarity">
    <text evidence="9">Belongs to the G-protein coupled receptor 1 family.</text>
</comment>
<protein>
    <recommendedName>
        <fullName evidence="11">G-protein coupled receptors family 1 profile domain-containing protein</fullName>
    </recommendedName>
</protein>
<keyword evidence="6 10" id="KW-0472">Membrane</keyword>
<dbReference type="Proteomes" id="UP001328107">
    <property type="component" value="Unassembled WGS sequence"/>
</dbReference>
<dbReference type="PANTHER" id="PTHR46925:SF2">
    <property type="entry name" value="G-PROTEIN COUPLED RECEPTOR TKR-1-RELATED"/>
    <property type="match status" value="1"/>
</dbReference>
<dbReference type="Pfam" id="PF00001">
    <property type="entry name" value="7tm_1"/>
    <property type="match status" value="1"/>
</dbReference>
<feature type="transmembrane region" description="Helical" evidence="10">
    <location>
        <begin position="37"/>
        <end position="65"/>
    </location>
</feature>
<keyword evidence="3 9" id="KW-0812">Transmembrane</keyword>
<keyword evidence="2" id="KW-1003">Cell membrane</keyword>
<feature type="transmembrane region" description="Helical" evidence="10">
    <location>
        <begin position="223"/>
        <end position="244"/>
    </location>
</feature>
<gene>
    <name evidence="12" type="ORF">PMAYCL1PPCAC_12418</name>
</gene>
<feature type="transmembrane region" description="Helical" evidence="10">
    <location>
        <begin position="114"/>
        <end position="135"/>
    </location>
</feature>
<evidence type="ECO:0000256" key="3">
    <source>
        <dbReference type="ARBA" id="ARBA00022692"/>
    </source>
</evidence>
<dbReference type="SUPFAM" id="SSF81321">
    <property type="entry name" value="Family A G protein-coupled receptor-like"/>
    <property type="match status" value="1"/>
</dbReference>
<keyword evidence="7 9" id="KW-0675">Receptor</keyword>
<keyword evidence="4 10" id="KW-1133">Transmembrane helix</keyword>
<feature type="non-terminal residue" evidence="12">
    <location>
        <position position="270"/>
    </location>
</feature>
<organism evidence="12 13">
    <name type="scientific">Pristionchus mayeri</name>
    <dbReference type="NCBI Taxonomy" id="1317129"/>
    <lineage>
        <taxon>Eukaryota</taxon>
        <taxon>Metazoa</taxon>
        <taxon>Ecdysozoa</taxon>
        <taxon>Nematoda</taxon>
        <taxon>Chromadorea</taxon>
        <taxon>Rhabditida</taxon>
        <taxon>Rhabditina</taxon>
        <taxon>Diplogasteromorpha</taxon>
        <taxon>Diplogasteroidea</taxon>
        <taxon>Neodiplogasteridae</taxon>
        <taxon>Pristionchus</taxon>
    </lineage>
</organism>
<evidence type="ECO:0000256" key="7">
    <source>
        <dbReference type="ARBA" id="ARBA00023170"/>
    </source>
</evidence>
<accession>A0AAN4ZPD3</accession>
<dbReference type="Gene3D" id="1.20.1070.10">
    <property type="entry name" value="Rhodopsin 7-helix transmembrane proteins"/>
    <property type="match status" value="1"/>
</dbReference>
<name>A0AAN4ZPD3_9BILA</name>
<feature type="domain" description="G-protein coupled receptors family 1 profile" evidence="11">
    <location>
        <begin position="57"/>
        <end position="270"/>
    </location>
</feature>
<keyword evidence="5 9" id="KW-0297">G-protein coupled receptor</keyword>
<evidence type="ECO:0000313" key="13">
    <source>
        <dbReference type="Proteomes" id="UP001328107"/>
    </source>
</evidence>
<reference evidence="13" key="1">
    <citation type="submission" date="2022-10" db="EMBL/GenBank/DDBJ databases">
        <title>Genome assembly of Pristionchus species.</title>
        <authorList>
            <person name="Yoshida K."/>
            <person name="Sommer R.J."/>
        </authorList>
    </citation>
    <scope>NUCLEOTIDE SEQUENCE [LARGE SCALE GENOMIC DNA]</scope>
    <source>
        <strain evidence="13">RS5460</strain>
    </source>
</reference>
<sequence>MNDSTLARLLDEGISICERREIINGSSVYCSPSNPPLLVAGLVAFLFVSLIVASITGNIVVMWIIYRHKVMHHAFNIFLFNMALADLLIALFNVGTSWDYNVYFNWRYGDLCPVTLFFGVAPTCVSVFSMMALSWDRCQAVVNPLYRRPLSIRQALIRIGIIWCLSSLIALPNILFYNITTGVFYDSSTHSIKTPTTCFMAFPSSQEYLGIPLGQWYDRSLFVLQYALPLIILALTFTRISFVLRESSKAQLLRSTHRSIDPGKAKRKVS</sequence>
<evidence type="ECO:0000256" key="6">
    <source>
        <dbReference type="ARBA" id="ARBA00023136"/>
    </source>
</evidence>
<evidence type="ECO:0000259" key="11">
    <source>
        <dbReference type="PROSITE" id="PS50262"/>
    </source>
</evidence>
<dbReference type="AlphaFoldDB" id="A0AAN4ZPD3"/>
<dbReference type="PANTHER" id="PTHR46925">
    <property type="entry name" value="G-PROTEIN COUPLED RECEPTOR TKR-1-RELATED"/>
    <property type="match status" value="1"/>
</dbReference>
<evidence type="ECO:0000256" key="5">
    <source>
        <dbReference type="ARBA" id="ARBA00023040"/>
    </source>
</evidence>
<dbReference type="PRINTS" id="PR00237">
    <property type="entry name" value="GPCRRHODOPSN"/>
</dbReference>